<dbReference type="GO" id="GO:0004016">
    <property type="term" value="F:adenylate cyclase activity"/>
    <property type="evidence" value="ECO:0007669"/>
    <property type="project" value="UniProtKB-ARBA"/>
</dbReference>
<evidence type="ECO:0000313" key="2">
    <source>
        <dbReference type="Proteomes" id="UP000551709"/>
    </source>
</evidence>
<gene>
    <name evidence="1" type="ORF">HAP41_0000013805</name>
</gene>
<dbReference type="PROSITE" id="PS50125">
    <property type="entry name" value="GUANYLATE_CYCLASE_2"/>
    <property type="match status" value="1"/>
</dbReference>
<organism evidence="1 2">
    <name type="scientific">Bradyrhizobium barranii subsp. apii</name>
    <dbReference type="NCBI Taxonomy" id="2819348"/>
    <lineage>
        <taxon>Bacteria</taxon>
        <taxon>Pseudomonadati</taxon>
        <taxon>Pseudomonadota</taxon>
        <taxon>Alphaproteobacteria</taxon>
        <taxon>Hyphomicrobiales</taxon>
        <taxon>Nitrobacteraceae</taxon>
        <taxon>Bradyrhizobium</taxon>
        <taxon>Bradyrhizobium barranii</taxon>
    </lineage>
</organism>
<dbReference type="Gene3D" id="3.30.70.1230">
    <property type="entry name" value="Nucleotide cyclase"/>
    <property type="match status" value="1"/>
</dbReference>
<dbReference type="InterPro" id="IPR029787">
    <property type="entry name" value="Nucleotide_cyclase"/>
</dbReference>
<dbReference type="GO" id="GO:0009190">
    <property type="term" value="P:cyclic nucleotide biosynthetic process"/>
    <property type="evidence" value="ECO:0007669"/>
    <property type="project" value="InterPro"/>
</dbReference>
<sequence>MHIERFRYLALAVVLAIGIFLVDTLSSLQFAVASLYVVVVLVAAQDLDRGGAVVVGLVCALLTILSYVLTHGFVPNGIAALRSSVSLIALLVTTMLVLHRLSANQRVKKAERERMNLARFFPPSIAEQLIKARTPLSFTRCQRAAVLFVDIVGFTDFSSNRPPDVVVQTLRHHLRMFSDVVFSHQGSIDKFLGDGLMAFFGPPLTSLRDATNAAECAIELIKSVDSWNRRIEARDQSLRIAVGIHYGEVIYGDVGNEKKLELTLIGDTVNVASRVEAHCRVLEASVLVTGEFMDALSAEGSAELATAFRDEGAHMLRGRRDPVRLFSIRRLSCEQANCAWRSPRQRNSLNHGGNRQNQADLSGCRAFRCRGGTGGPCLSYRKRDA</sequence>
<dbReference type="CDD" id="cd07302">
    <property type="entry name" value="CHD"/>
    <property type="match status" value="1"/>
</dbReference>
<dbReference type="GO" id="GO:0035556">
    <property type="term" value="P:intracellular signal transduction"/>
    <property type="evidence" value="ECO:0007669"/>
    <property type="project" value="InterPro"/>
</dbReference>
<protein>
    <submittedName>
        <fullName evidence="1">Adenylate/guanylate cyclase domain-containing protein</fullName>
    </submittedName>
</protein>
<dbReference type="RefSeq" id="WP_166101006.1">
    <property type="nucleotide sequence ID" value="NZ_CP096255.1"/>
</dbReference>
<accession>A0A8T5VCS9</accession>
<name>A0A8T5VCS9_9BRAD</name>
<evidence type="ECO:0000313" key="1">
    <source>
        <dbReference type="EMBL" id="UPT89930.1"/>
    </source>
</evidence>
<dbReference type="SMART" id="SM00044">
    <property type="entry name" value="CYCc"/>
    <property type="match status" value="1"/>
</dbReference>
<dbReference type="InterPro" id="IPR050697">
    <property type="entry name" value="Adenylyl/Guanylyl_Cyclase_3/4"/>
</dbReference>
<dbReference type="Pfam" id="PF00211">
    <property type="entry name" value="Guanylate_cyc"/>
    <property type="match status" value="1"/>
</dbReference>
<reference evidence="1" key="1">
    <citation type="journal article" date="2017" name="Syst. Appl. Microbiol.">
        <title>Soybeans inoculated with root zone soils of Canadian native legumes harbour diverse and novel Bradyrhizobium spp. that possess agricultural potential.</title>
        <authorList>
            <person name="Bromfield E.S.P."/>
            <person name="Cloutier S."/>
            <person name="Tambong J.T."/>
            <person name="Tran Thi T.V."/>
        </authorList>
    </citation>
    <scope>NUCLEOTIDE SEQUENCE</scope>
    <source>
        <strain evidence="1">1S5</strain>
    </source>
</reference>
<dbReference type="PANTHER" id="PTHR43081">
    <property type="entry name" value="ADENYLATE CYCLASE, TERMINAL-DIFFERENTIATION SPECIFIC-RELATED"/>
    <property type="match status" value="1"/>
</dbReference>
<reference evidence="1" key="2">
    <citation type="submission" date="2022-04" db="EMBL/GenBank/DDBJ databases">
        <authorList>
            <person name="Bromfield E.S.P."/>
            <person name="Cloutier S."/>
        </authorList>
    </citation>
    <scope>NUCLEOTIDE SEQUENCE</scope>
    <source>
        <strain evidence="1">1S5</strain>
    </source>
</reference>
<dbReference type="PANTHER" id="PTHR43081:SF1">
    <property type="entry name" value="ADENYLATE CYCLASE, TERMINAL-DIFFERENTIATION SPECIFIC"/>
    <property type="match status" value="1"/>
</dbReference>
<dbReference type="InterPro" id="IPR001054">
    <property type="entry name" value="A/G_cyclase"/>
</dbReference>
<dbReference type="AlphaFoldDB" id="A0A8T5VCS9"/>
<dbReference type="Proteomes" id="UP000551709">
    <property type="component" value="Chromosome"/>
</dbReference>
<dbReference type="EMBL" id="CP096255">
    <property type="protein sequence ID" value="UPT89930.1"/>
    <property type="molecule type" value="Genomic_DNA"/>
</dbReference>
<dbReference type="SUPFAM" id="SSF55073">
    <property type="entry name" value="Nucleotide cyclase"/>
    <property type="match status" value="1"/>
</dbReference>
<proteinExistence type="predicted"/>